<sequence>MLTSDPMEDGSQACAIVADIRKRKGLKLQVTPLSDFEDKL</sequence>
<keyword evidence="2" id="KW-1185">Reference proteome</keyword>
<evidence type="ECO:0000313" key="1">
    <source>
        <dbReference type="EnsemblPlants" id="Bo6g122590.1"/>
    </source>
</evidence>
<reference evidence="1 2" key="1">
    <citation type="journal article" date="2014" name="Genome Biol.">
        <title>Transcriptome and methylome profiling reveals relics of genome dominance in the mesopolyploid Brassica oleracea.</title>
        <authorList>
            <person name="Parkin I.A."/>
            <person name="Koh C."/>
            <person name="Tang H."/>
            <person name="Robinson S.J."/>
            <person name="Kagale S."/>
            <person name="Clarke W.E."/>
            <person name="Town C.D."/>
            <person name="Nixon J."/>
            <person name="Krishnakumar V."/>
            <person name="Bidwell S.L."/>
            <person name="Denoeud F."/>
            <person name="Belcram H."/>
            <person name="Links M.G."/>
            <person name="Just J."/>
            <person name="Clarke C."/>
            <person name="Bender T."/>
            <person name="Huebert T."/>
            <person name="Mason A.S."/>
            <person name="Pires J.C."/>
            <person name="Barker G."/>
            <person name="Moore J."/>
            <person name="Walley P.G."/>
            <person name="Manoli S."/>
            <person name="Batley J."/>
            <person name="Edwards D."/>
            <person name="Nelson M.N."/>
            <person name="Wang X."/>
            <person name="Paterson A.H."/>
            <person name="King G."/>
            <person name="Bancroft I."/>
            <person name="Chalhoub B."/>
            <person name="Sharpe A.G."/>
        </authorList>
    </citation>
    <scope>NUCLEOTIDE SEQUENCE</scope>
    <source>
        <strain evidence="1 2">cv. TO1000</strain>
    </source>
</reference>
<dbReference type="HOGENOM" id="CLU_3300103_0_0_1"/>
<dbReference type="EnsemblPlants" id="Bo6g122590.1">
    <property type="protein sequence ID" value="Bo6g122590.1"/>
    <property type="gene ID" value="Bo6g122590"/>
</dbReference>
<organism evidence="1 2">
    <name type="scientific">Brassica oleracea var. oleracea</name>
    <dbReference type="NCBI Taxonomy" id="109376"/>
    <lineage>
        <taxon>Eukaryota</taxon>
        <taxon>Viridiplantae</taxon>
        <taxon>Streptophyta</taxon>
        <taxon>Embryophyta</taxon>
        <taxon>Tracheophyta</taxon>
        <taxon>Spermatophyta</taxon>
        <taxon>Magnoliopsida</taxon>
        <taxon>eudicotyledons</taxon>
        <taxon>Gunneridae</taxon>
        <taxon>Pentapetalae</taxon>
        <taxon>rosids</taxon>
        <taxon>malvids</taxon>
        <taxon>Brassicales</taxon>
        <taxon>Brassicaceae</taxon>
        <taxon>Brassiceae</taxon>
        <taxon>Brassica</taxon>
    </lineage>
</organism>
<proteinExistence type="predicted"/>
<protein>
    <submittedName>
        <fullName evidence="1">Uncharacterized protein</fullName>
    </submittedName>
</protein>
<dbReference type="STRING" id="109376.A0A0D3D1R4"/>
<accession>A0A0D3D1R4</accession>
<dbReference type="Proteomes" id="UP000032141">
    <property type="component" value="Chromosome C6"/>
</dbReference>
<name>A0A0D3D1R4_BRAOL</name>
<dbReference type="Gramene" id="Bo6g122590.1">
    <property type="protein sequence ID" value="Bo6g122590.1"/>
    <property type="gene ID" value="Bo6g122590"/>
</dbReference>
<evidence type="ECO:0000313" key="2">
    <source>
        <dbReference type="Proteomes" id="UP000032141"/>
    </source>
</evidence>
<dbReference type="eggNOG" id="KOG0469">
    <property type="taxonomic scope" value="Eukaryota"/>
</dbReference>
<dbReference type="AlphaFoldDB" id="A0A0D3D1R4"/>
<reference evidence="1" key="2">
    <citation type="submission" date="2015-03" db="UniProtKB">
        <authorList>
            <consortium name="EnsemblPlants"/>
        </authorList>
    </citation>
    <scope>IDENTIFICATION</scope>
</reference>